<evidence type="ECO:0000313" key="1">
    <source>
        <dbReference type="EMBL" id="VFJ54833.1"/>
    </source>
</evidence>
<name>A0A450SMG5_9GAMM</name>
<dbReference type="EMBL" id="CAADFD010000020">
    <property type="protein sequence ID" value="VFJ54833.1"/>
    <property type="molecule type" value="Genomic_DNA"/>
</dbReference>
<gene>
    <name evidence="1" type="ORF">BECKFW1821B_GA0114236_102026</name>
</gene>
<proteinExistence type="predicted"/>
<reference evidence="1" key="1">
    <citation type="submission" date="2019-02" db="EMBL/GenBank/DDBJ databases">
        <authorList>
            <person name="Gruber-Vodicka R. H."/>
            <person name="Seah K. B. B."/>
        </authorList>
    </citation>
    <scope>NUCLEOTIDE SEQUENCE</scope>
    <source>
        <strain evidence="1">BECK_BZ106</strain>
    </source>
</reference>
<accession>A0A450SMG5</accession>
<dbReference type="AlphaFoldDB" id="A0A450SMG5"/>
<sequence length="56" mass="6532">MDFKNTNIKRLDLQDRKLPDTGFLSLIDETNRVLSVFILFISRSALQVDQIAMKVY</sequence>
<protein>
    <submittedName>
        <fullName evidence="1">Uncharacterized protein</fullName>
    </submittedName>
</protein>
<organism evidence="1">
    <name type="scientific">Candidatus Kentrum sp. FW</name>
    <dbReference type="NCBI Taxonomy" id="2126338"/>
    <lineage>
        <taxon>Bacteria</taxon>
        <taxon>Pseudomonadati</taxon>
        <taxon>Pseudomonadota</taxon>
        <taxon>Gammaproteobacteria</taxon>
        <taxon>Candidatus Kentrum</taxon>
    </lineage>
</organism>